<evidence type="ECO:0000313" key="7">
    <source>
        <dbReference type="RefSeq" id="XP_035681437.1"/>
    </source>
</evidence>
<feature type="repeat" description="ANK" evidence="3">
    <location>
        <begin position="689"/>
        <end position="721"/>
    </location>
</feature>
<feature type="region of interest" description="Disordered" evidence="5">
    <location>
        <begin position="1037"/>
        <end position="1067"/>
    </location>
</feature>
<sequence>MSLRTRINGFTAWVNLRLVSYSLSISNVLSELLTGSHLKMLVQSFTGMQMKKLQSMDGLTETQKLTRVEWAVTALKKSQVIEEEARVDCRLVTMRSADHVFDLLWHLIAYDIWFTWERADYLLQEDLEVLTQVPYKWTPEPPPPKKKPKRKVKTDLLAGFGAKASVADGPEEMGDDQSQHDRYPGTDVALSYKKNLPRGGWMSYPDPDDCILDMVCTQLARVREGSKLTVESLDDIADSRVLCALINSFVPGTFTTEVLLNDRWTLNLALQTIGAMTYCSVPMTSQDLVEADPKALSAFMCFFFMSCFKFRQSRAVKARVYELHLLMQEVGAELDTLPDVAGNMAELRYKKELKSQHDSYREELEELQQNYDIKYCEEWVEHVADVQLQTHKQVASKMKERFEVLTVPRSITINEMCITLLINLSLSQGAGFYRMDNKEIVTADRKLVLFNHKTGQYVDDLVKKSGGITVRSRLGLQDEQPQEINPALYPQYQIFVESPSRNKLLKTGSVFMYQVFPCSTLQWQRMMMRAGKEGDDEMMNKLVSFFRVSHPSFINSQEANTGNSVLHVASRAGHFNIVQYLLKNGANVNLRNASGGTPLFSAAEGLHRRVAQLLLEWGADVNAKNFRCMTALEGLRSDDLKDNLTAVTAYLSSIRPKIMEGDMQTLKRVIHDHVTGAHQFADLSSRCISGSTLLHTAAYFGATSIVKELLKERVDVNLSDYKGATPLHRARDTATIQLLLDSGAAINARDNEGNTPLHILSYGEKGQPSQLECLQALLDSGAHITLCNNKGLLAAHCCAMQGRTDAIKLLVDRDGDEAMRAIIDGEEGTKLPSLAYLAVVNGFLACASWLVRENFLLKPGEADQLLQIVLLKSADMEDAALFVQFLLDNQADVGARFAQGNTPLHLAATSVTAVESLQLLLSYGAEVDATNDLQETPLFTAVRANNHYAASLLINHGVNVRCVNLVGLTAFDQIRDFDEWLECSFFSDEIKARMKAFSLKHARDLVRAITKKVKTAAPLSSARLPVLNTSVHWERSRVEAATPSSSHRIQTAPPQSRPPGTGRSISTQVFQRRAISAMSYTASSGHPQTASSSSL</sequence>
<dbReference type="InterPro" id="IPR002110">
    <property type="entry name" value="Ankyrin_rpt"/>
</dbReference>
<dbReference type="Proteomes" id="UP000001554">
    <property type="component" value="Chromosome 7"/>
</dbReference>
<keyword evidence="2 3" id="KW-0040">ANK repeat</keyword>
<organism evidence="6 8">
    <name type="scientific">Branchiostoma floridae</name>
    <name type="common">Florida lancelet</name>
    <name type="synonym">Amphioxus</name>
    <dbReference type="NCBI Taxonomy" id="7739"/>
    <lineage>
        <taxon>Eukaryota</taxon>
        <taxon>Metazoa</taxon>
        <taxon>Chordata</taxon>
        <taxon>Cephalochordata</taxon>
        <taxon>Leptocardii</taxon>
        <taxon>Amphioxiformes</taxon>
        <taxon>Branchiostomatidae</taxon>
        <taxon>Branchiostoma</taxon>
    </lineage>
</organism>
<feature type="repeat" description="ANK" evidence="3">
    <location>
        <begin position="899"/>
        <end position="932"/>
    </location>
</feature>
<dbReference type="PRINTS" id="PR01415">
    <property type="entry name" value="ANKYRIN"/>
</dbReference>
<gene>
    <name evidence="7 8" type="primary">LOC118419201</name>
</gene>
<dbReference type="Pfam" id="PF12796">
    <property type="entry name" value="Ank_2"/>
    <property type="match status" value="3"/>
</dbReference>
<dbReference type="OMA" id="CILDMVN"/>
<feature type="repeat" description="ANK" evidence="3">
    <location>
        <begin position="561"/>
        <end position="593"/>
    </location>
</feature>
<dbReference type="SUPFAM" id="SSF47576">
    <property type="entry name" value="Calponin-homology domain, CH-domain"/>
    <property type="match status" value="1"/>
</dbReference>
<evidence type="ECO:0000256" key="2">
    <source>
        <dbReference type="ARBA" id="ARBA00023043"/>
    </source>
</evidence>
<dbReference type="SUPFAM" id="SSF48403">
    <property type="entry name" value="Ankyrin repeat"/>
    <property type="match status" value="2"/>
</dbReference>
<evidence type="ECO:0000256" key="1">
    <source>
        <dbReference type="ARBA" id="ARBA00022737"/>
    </source>
</evidence>
<dbReference type="RefSeq" id="XP_035681437.1">
    <property type="nucleotide sequence ID" value="XM_035825544.1"/>
</dbReference>
<dbReference type="GeneID" id="118419201"/>
<evidence type="ECO:0000256" key="5">
    <source>
        <dbReference type="SAM" id="MobiDB-lite"/>
    </source>
</evidence>
<dbReference type="InterPro" id="IPR036770">
    <property type="entry name" value="Ankyrin_rpt-contain_sf"/>
</dbReference>
<dbReference type="PANTHER" id="PTHR24178">
    <property type="entry name" value="MOLTING PROTEIN MLT-4"/>
    <property type="match status" value="1"/>
</dbReference>
<feature type="coiled-coil region" evidence="4">
    <location>
        <begin position="350"/>
        <end position="377"/>
    </location>
</feature>
<dbReference type="PROSITE" id="PS50297">
    <property type="entry name" value="ANK_REP_REGION"/>
    <property type="match status" value="4"/>
</dbReference>
<proteinExistence type="predicted"/>
<evidence type="ECO:0000256" key="4">
    <source>
        <dbReference type="SAM" id="Coils"/>
    </source>
</evidence>
<keyword evidence="6" id="KW-1185">Reference proteome</keyword>
<dbReference type="PROSITE" id="PS50088">
    <property type="entry name" value="ANK_REPEAT"/>
    <property type="match status" value="5"/>
</dbReference>
<dbReference type="AlphaFoldDB" id="A0A9J7LFR3"/>
<feature type="repeat" description="ANK" evidence="3">
    <location>
        <begin position="594"/>
        <end position="626"/>
    </location>
</feature>
<reference evidence="6" key="1">
    <citation type="journal article" date="2020" name="Nat. Ecol. Evol.">
        <title>Deeply conserved synteny resolves early events in vertebrate evolution.</title>
        <authorList>
            <person name="Simakov O."/>
            <person name="Marletaz F."/>
            <person name="Yue J.X."/>
            <person name="O'Connell B."/>
            <person name="Jenkins J."/>
            <person name="Brandt A."/>
            <person name="Calef R."/>
            <person name="Tung C.H."/>
            <person name="Huang T.K."/>
            <person name="Schmutz J."/>
            <person name="Satoh N."/>
            <person name="Yu J.K."/>
            <person name="Putnam N.H."/>
            <person name="Green R.E."/>
            <person name="Rokhsar D.S."/>
        </authorList>
    </citation>
    <scope>NUCLEOTIDE SEQUENCE [LARGE SCALE GENOMIC DNA]</scope>
    <source>
        <strain evidence="6">S238N-H82</strain>
    </source>
</reference>
<dbReference type="RefSeq" id="XP_035681438.1">
    <property type="nucleotide sequence ID" value="XM_035825545.1"/>
</dbReference>
<reference evidence="7 8" key="2">
    <citation type="submission" date="2025-04" db="UniProtKB">
        <authorList>
            <consortium name="RefSeq"/>
        </authorList>
    </citation>
    <scope>IDENTIFICATION</scope>
    <source>
        <strain evidence="7 8">S238N-H82</strain>
        <tissue evidence="7 8">Testes</tissue>
    </source>
</reference>
<feature type="compositionally biased region" description="Polar residues" evidence="5">
    <location>
        <begin position="1042"/>
        <end position="1054"/>
    </location>
</feature>
<dbReference type="Gene3D" id="1.25.40.20">
    <property type="entry name" value="Ankyrin repeat-containing domain"/>
    <property type="match status" value="3"/>
</dbReference>
<dbReference type="SMART" id="SM00248">
    <property type="entry name" value="ANK"/>
    <property type="match status" value="8"/>
</dbReference>
<dbReference type="GO" id="GO:1904108">
    <property type="term" value="P:protein localization to ciliary inversin compartment"/>
    <property type="evidence" value="ECO:0000318"/>
    <property type="project" value="GO_Central"/>
</dbReference>
<dbReference type="PANTHER" id="PTHR24178:SF45">
    <property type="entry name" value="SOCS BOX DOMAIN-CONTAINING PROTEIN"/>
    <property type="match status" value="1"/>
</dbReference>
<feature type="repeat" description="ANK" evidence="3">
    <location>
        <begin position="752"/>
        <end position="789"/>
    </location>
</feature>
<evidence type="ECO:0000256" key="3">
    <source>
        <dbReference type="PROSITE-ProRule" id="PRU00023"/>
    </source>
</evidence>
<dbReference type="GO" id="GO:0005929">
    <property type="term" value="C:cilium"/>
    <property type="evidence" value="ECO:0000318"/>
    <property type="project" value="GO_Central"/>
</dbReference>
<evidence type="ECO:0000313" key="8">
    <source>
        <dbReference type="RefSeq" id="XP_035681438.1"/>
    </source>
</evidence>
<keyword evidence="1" id="KW-0677">Repeat</keyword>
<protein>
    <submittedName>
        <fullName evidence="7 8">Uncharacterized protein LOC118419201</fullName>
    </submittedName>
</protein>
<keyword evidence="4" id="KW-0175">Coiled coil</keyword>
<dbReference type="InterPro" id="IPR036872">
    <property type="entry name" value="CH_dom_sf"/>
</dbReference>
<dbReference type="OrthoDB" id="424503at2759"/>
<accession>A0A9J7LFR3</accession>
<dbReference type="Gene3D" id="1.10.418.10">
    <property type="entry name" value="Calponin-like domain"/>
    <property type="match status" value="2"/>
</dbReference>
<dbReference type="KEGG" id="bfo:118419201"/>
<evidence type="ECO:0000313" key="6">
    <source>
        <dbReference type="Proteomes" id="UP000001554"/>
    </source>
</evidence>
<name>A0A9J7LFR3_BRAFL</name>